<dbReference type="OrthoDB" id="9877199at2"/>
<protein>
    <submittedName>
        <fullName evidence="2">Uncharacterized protein</fullName>
    </submittedName>
</protein>
<proteinExistence type="predicted"/>
<accession>A0A095ZFM3</accession>
<keyword evidence="1" id="KW-0732">Signal</keyword>
<dbReference type="AlphaFoldDB" id="A0A095ZFM3"/>
<sequence length="273" mass="30575">MKKLLIVFLSCLFANSASALSNKVMPLVQNSAPSSGNRSEGKEILGYFSLDMEQYGSFIQAVEQFNKDKCTNYTKSDLSEGRCFKIDNIPFVFYNGYPLFSTICCNNIMENQLEDAAQYKDEVISSAPAVNFLNDSLVSFFIVSVTTKTLNYEGEYGLSIDRLKADEPYRVLRQTVDSIVVSLTKKYGKPSKAFSQRLYKPCFTPLFGESGVVEPLYEWTSGALTICTGIRVEGPDGISRAFVSFVDNRKMRLSYLKKAFAKAEDASDKSVQW</sequence>
<dbReference type="RefSeq" id="WP_036874406.1">
    <property type="nucleotide sequence ID" value="NZ_JRNN01000085.1"/>
</dbReference>
<gene>
    <name evidence="2" type="ORF">HMPREF2137_10915</name>
</gene>
<evidence type="ECO:0000256" key="1">
    <source>
        <dbReference type="SAM" id="SignalP"/>
    </source>
</evidence>
<evidence type="ECO:0000313" key="3">
    <source>
        <dbReference type="Proteomes" id="UP000029556"/>
    </source>
</evidence>
<dbReference type="Proteomes" id="UP000029556">
    <property type="component" value="Unassembled WGS sequence"/>
</dbReference>
<organism evidence="2 3">
    <name type="scientific">Hoylesella buccalis DNF00853</name>
    <dbReference type="NCBI Taxonomy" id="1401074"/>
    <lineage>
        <taxon>Bacteria</taxon>
        <taxon>Pseudomonadati</taxon>
        <taxon>Bacteroidota</taxon>
        <taxon>Bacteroidia</taxon>
        <taxon>Bacteroidales</taxon>
        <taxon>Prevotellaceae</taxon>
        <taxon>Hoylesella</taxon>
    </lineage>
</organism>
<evidence type="ECO:0000313" key="2">
    <source>
        <dbReference type="EMBL" id="KGF33555.1"/>
    </source>
</evidence>
<dbReference type="EMBL" id="JRNN01000085">
    <property type="protein sequence ID" value="KGF33555.1"/>
    <property type="molecule type" value="Genomic_DNA"/>
</dbReference>
<name>A0A095ZFM3_9BACT</name>
<reference evidence="2 3" key="1">
    <citation type="submission" date="2014-07" db="EMBL/GenBank/DDBJ databases">
        <authorList>
            <person name="McCorrison J."/>
            <person name="Sanka R."/>
            <person name="Torralba M."/>
            <person name="Gillis M."/>
            <person name="Haft D.H."/>
            <person name="Methe B."/>
            <person name="Sutton G."/>
            <person name="Nelson K.E."/>
        </authorList>
    </citation>
    <scope>NUCLEOTIDE SEQUENCE [LARGE SCALE GENOMIC DNA]</scope>
    <source>
        <strain evidence="2 3">DNF00853</strain>
    </source>
</reference>
<comment type="caution">
    <text evidence="2">The sequence shown here is derived from an EMBL/GenBank/DDBJ whole genome shotgun (WGS) entry which is preliminary data.</text>
</comment>
<feature type="chain" id="PRO_5001922796" evidence="1">
    <location>
        <begin position="20"/>
        <end position="273"/>
    </location>
</feature>
<feature type="signal peptide" evidence="1">
    <location>
        <begin position="1"/>
        <end position="19"/>
    </location>
</feature>